<evidence type="ECO:0000256" key="2">
    <source>
        <dbReference type="ARBA" id="ARBA00023082"/>
    </source>
</evidence>
<dbReference type="GO" id="GO:0003677">
    <property type="term" value="F:DNA binding"/>
    <property type="evidence" value="ECO:0007669"/>
    <property type="project" value="UniProtKB-KW"/>
</dbReference>
<sequence length="195" mass="21476">MQMNQNARNFVQPAAGPSPWGEIETLAVRAAAGERACEAALIVAFKPLIVKLAAPFPDYEDARADGVLWTLEAVRAFDPGRGVSFTVYLKRSLTGRYRARWRRFSAETVPFEDYHGSAADNVAQAERAAEQKRVIGQIAAAIPELSELERAIITCAFGKGMSRKAIAKARGIAPETVKTAKKRAMQKLRKKFKKI</sequence>
<dbReference type="NCBIfam" id="TIGR02937">
    <property type="entry name" value="sigma70-ECF"/>
    <property type="match status" value="1"/>
</dbReference>
<dbReference type="PANTHER" id="PTHR30385">
    <property type="entry name" value="SIGMA FACTOR F FLAGELLAR"/>
    <property type="match status" value="1"/>
</dbReference>
<feature type="domain" description="RNA polymerase sigma-70 region 4" evidence="5">
    <location>
        <begin position="141"/>
        <end position="190"/>
    </location>
</feature>
<gene>
    <name evidence="6" type="ORF">FYJ52_03440</name>
</gene>
<dbReference type="SUPFAM" id="SSF88659">
    <property type="entry name" value="Sigma3 and sigma4 domains of RNA polymerase sigma factors"/>
    <property type="match status" value="1"/>
</dbReference>
<dbReference type="InterPro" id="IPR007630">
    <property type="entry name" value="RNA_pol_sigma70_r4"/>
</dbReference>
<dbReference type="GO" id="GO:0006352">
    <property type="term" value="P:DNA-templated transcription initiation"/>
    <property type="evidence" value="ECO:0007669"/>
    <property type="project" value="InterPro"/>
</dbReference>
<dbReference type="SUPFAM" id="SSF88946">
    <property type="entry name" value="Sigma2 domain of RNA polymerase sigma factors"/>
    <property type="match status" value="1"/>
</dbReference>
<evidence type="ECO:0000256" key="3">
    <source>
        <dbReference type="ARBA" id="ARBA00023125"/>
    </source>
</evidence>
<evidence type="ECO:0000256" key="1">
    <source>
        <dbReference type="ARBA" id="ARBA00023015"/>
    </source>
</evidence>
<proteinExistence type="predicted"/>
<dbReference type="Gene3D" id="1.10.10.10">
    <property type="entry name" value="Winged helix-like DNA-binding domain superfamily/Winged helix DNA-binding domain"/>
    <property type="match status" value="1"/>
</dbReference>
<reference evidence="6 7" key="1">
    <citation type="submission" date="2019-08" db="EMBL/GenBank/DDBJ databases">
        <title>In-depth cultivation of the pig gut microbiome towards novel bacterial diversity and tailored functional studies.</title>
        <authorList>
            <person name="Wylensek D."/>
            <person name="Hitch T.C.A."/>
            <person name="Clavel T."/>
        </authorList>
    </citation>
    <scope>NUCLEOTIDE SEQUENCE [LARGE SCALE GENOMIC DNA]</scope>
    <source>
        <strain evidence="6 7">RF-744-FAT-4</strain>
    </source>
</reference>
<keyword evidence="4" id="KW-0804">Transcription</keyword>
<dbReference type="RefSeq" id="WP_154575873.1">
    <property type="nucleotide sequence ID" value="NZ_VUMO01000003.1"/>
</dbReference>
<dbReference type="InterPro" id="IPR013325">
    <property type="entry name" value="RNA_pol_sigma_r2"/>
</dbReference>
<keyword evidence="2" id="KW-0731">Sigma factor</keyword>
<evidence type="ECO:0000313" key="7">
    <source>
        <dbReference type="Proteomes" id="UP000461754"/>
    </source>
</evidence>
<evidence type="ECO:0000259" key="5">
    <source>
        <dbReference type="Pfam" id="PF04545"/>
    </source>
</evidence>
<dbReference type="AlphaFoldDB" id="A0A7X2NF70"/>
<dbReference type="GO" id="GO:0016987">
    <property type="term" value="F:sigma factor activity"/>
    <property type="evidence" value="ECO:0007669"/>
    <property type="project" value="UniProtKB-KW"/>
</dbReference>
<dbReference type="InterPro" id="IPR013324">
    <property type="entry name" value="RNA_pol_sigma_r3/r4-like"/>
</dbReference>
<dbReference type="EMBL" id="VUMO01000003">
    <property type="protein sequence ID" value="MSS19467.1"/>
    <property type="molecule type" value="Genomic_DNA"/>
</dbReference>
<keyword evidence="3" id="KW-0238">DNA-binding</keyword>
<accession>A0A7X2NF70</accession>
<protein>
    <submittedName>
        <fullName evidence="6">Sigma-70 family RNA polymerase sigma factor</fullName>
    </submittedName>
</protein>
<keyword evidence="1" id="KW-0805">Transcription regulation</keyword>
<keyword evidence="7" id="KW-1185">Reference proteome</keyword>
<evidence type="ECO:0000256" key="4">
    <source>
        <dbReference type="ARBA" id="ARBA00023163"/>
    </source>
</evidence>
<dbReference type="Proteomes" id="UP000461754">
    <property type="component" value="Unassembled WGS sequence"/>
</dbReference>
<dbReference type="InterPro" id="IPR036388">
    <property type="entry name" value="WH-like_DNA-bd_sf"/>
</dbReference>
<organism evidence="6 7">
    <name type="scientific">Pseudoramibacter porci</name>
    <dbReference type="NCBI Taxonomy" id="2606631"/>
    <lineage>
        <taxon>Bacteria</taxon>
        <taxon>Bacillati</taxon>
        <taxon>Bacillota</taxon>
        <taxon>Clostridia</taxon>
        <taxon>Eubacteriales</taxon>
        <taxon>Eubacteriaceae</taxon>
        <taxon>Pseudoramibacter</taxon>
    </lineage>
</organism>
<dbReference type="CDD" id="cd06171">
    <property type="entry name" value="Sigma70_r4"/>
    <property type="match status" value="1"/>
</dbReference>
<name>A0A7X2NF70_9FIRM</name>
<comment type="caution">
    <text evidence="6">The sequence shown here is derived from an EMBL/GenBank/DDBJ whole genome shotgun (WGS) entry which is preliminary data.</text>
</comment>
<dbReference type="Pfam" id="PF04545">
    <property type="entry name" value="Sigma70_r4"/>
    <property type="match status" value="1"/>
</dbReference>
<dbReference type="InterPro" id="IPR014284">
    <property type="entry name" value="RNA_pol_sigma-70_dom"/>
</dbReference>
<evidence type="ECO:0000313" key="6">
    <source>
        <dbReference type="EMBL" id="MSS19467.1"/>
    </source>
</evidence>